<evidence type="ECO:0000313" key="2">
    <source>
        <dbReference type="EMBL" id="GGF24997.1"/>
    </source>
</evidence>
<accession>A0ABQ1UQY5</accession>
<dbReference type="Proteomes" id="UP000632454">
    <property type="component" value="Unassembled WGS sequence"/>
</dbReference>
<evidence type="ECO:0000256" key="1">
    <source>
        <dbReference type="SAM" id="MobiDB-lite"/>
    </source>
</evidence>
<keyword evidence="3" id="KW-1185">Reference proteome</keyword>
<feature type="region of interest" description="Disordered" evidence="1">
    <location>
        <begin position="1"/>
        <end position="24"/>
    </location>
</feature>
<sequence length="86" mass="9659">MTGRNPDPAVLQRRDAAEYPAGSNCRSDMRVRIAPRVPAGAQACQITRCDRPPDLSVGRTAVLELRRREHSVTHTVWTSERPDEIH</sequence>
<gene>
    <name evidence="2" type="ORF">GCM10007298_21110</name>
</gene>
<dbReference type="EMBL" id="BMCS01000001">
    <property type="protein sequence ID" value="GGF24997.1"/>
    <property type="molecule type" value="Genomic_DNA"/>
</dbReference>
<proteinExistence type="predicted"/>
<comment type="caution">
    <text evidence="2">The sequence shown here is derived from an EMBL/GenBank/DDBJ whole genome shotgun (WGS) entry which is preliminary data.</text>
</comment>
<name>A0ABQ1UQY5_9NOCA</name>
<evidence type="ECO:0000313" key="3">
    <source>
        <dbReference type="Proteomes" id="UP000632454"/>
    </source>
</evidence>
<organism evidence="2 3">
    <name type="scientific">Williamsia phyllosphaerae</name>
    <dbReference type="NCBI Taxonomy" id="885042"/>
    <lineage>
        <taxon>Bacteria</taxon>
        <taxon>Bacillati</taxon>
        <taxon>Actinomycetota</taxon>
        <taxon>Actinomycetes</taxon>
        <taxon>Mycobacteriales</taxon>
        <taxon>Nocardiaceae</taxon>
        <taxon>Williamsia</taxon>
    </lineage>
</organism>
<reference evidence="3" key="1">
    <citation type="journal article" date="2019" name="Int. J. Syst. Evol. Microbiol.">
        <title>The Global Catalogue of Microorganisms (GCM) 10K type strain sequencing project: providing services to taxonomists for standard genome sequencing and annotation.</title>
        <authorList>
            <consortium name="The Broad Institute Genomics Platform"/>
            <consortium name="The Broad Institute Genome Sequencing Center for Infectious Disease"/>
            <person name="Wu L."/>
            <person name="Ma J."/>
        </authorList>
    </citation>
    <scope>NUCLEOTIDE SEQUENCE [LARGE SCALE GENOMIC DNA]</scope>
    <source>
        <strain evidence="3">CCM 7855</strain>
    </source>
</reference>
<protein>
    <submittedName>
        <fullName evidence="2">Uncharacterized protein</fullName>
    </submittedName>
</protein>